<dbReference type="EMBL" id="BMWV01000005">
    <property type="protein sequence ID" value="GGY42696.1"/>
    <property type="molecule type" value="Genomic_DNA"/>
</dbReference>
<evidence type="ECO:0000259" key="2">
    <source>
        <dbReference type="Pfam" id="PF06580"/>
    </source>
</evidence>
<evidence type="ECO:0000313" key="6">
    <source>
        <dbReference type="Proteomes" id="UP000628442"/>
    </source>
</evidence>
<name>A0A411X0G6_9BURK</name>
<evidence type="ECO:0000313" key="3">
    <source>
        <dbReference type="EMBL" id="GGY42696.1"/>
    </source>
</evidence>
<dbReference type="OrthoDB" id="2514702at2"/>
<proteinExistence type="predicted"/>
<dbReference type="RefSeq" id="WP_131146569.1">
    <property type="nucleotide sequence ID" value="NZ_BMWV01000005.1"/>
</dbReference>
<feature type="transmembrane region" description="Helical" evidence="1">
    <location>
        <begin position="41"/>
        <end position="63"/>
    </location>
</feature>
<dbReference type="EMBL" id="CP036401">
    <property type="protein sequence ID" value="QBI02456.1"/>
    <property type="molecule type" value="Genomic_DNA"/>
</dbReference>
<gene>
    <name evidence="4" type="ORF">EYF70_17620</name>
    <name evidence="3" type="ORF">GCM10007387_25870</name>
</gene>
<dbReference type="Gene3D" id="3.30.565.10">
    <property type="entry name" value="Histidine kinase-like ATPase, C-terminal domain"/>
    <property type="match status" value="1"/>
</dbReference>
<dbReference type="PANTHER" id="PTHR34220:SF7">
    <property type="entry name" value="SENSOR HISTIDINE KINASE YPDA"/>
    <property type="match status" value="1"/>
</dbReference>
<dbReference type="GO" id="GO:0016020">
    <property type="term" value="C:membrane"/>
    <property type="evidence" value="ECO:0007669"/>
    <property type="project" value="InterPro"/>
</dbReference>
<organism evidence="3 6">
    <name type="scientific">Pseudoduganella albidiflava</name>
    <dbReference type="NCBI Taxonomy" id="321983"/>
    <lineage>
        <taxon>Bacteria</taxon>
        <taxon>Pseudomonadati</taxon>
        <taxon>Pseudomonadota</taxon>
        <taxon>Betaproteobacteria</taxon>
        <taxon>Burkholderiales</taxon>
        <taxon>Oxalobacteraceae</taxon>
        <taxon>Telluria group</taxon>
        <taxon>Pseudoduganella</taxon>
    </lineage>
</organism>
<keyword evidence="1" id="KW-1133">Transmembrane helix</keyword>
<reference evidence="3" key="1">
    <citation type="journal article" date="2014" name="Int. J. Syst. Evol. Microbiol.">
        <title>Complete genome sequence of Corynebacterium casei LMG S-19264T (=DSM 44701T), isolated from a smear-ripened cheese.</title>
        <authorList>
            <consortium name="US DOE Joint Genome Institute (JGI-PGF)"/>
            <person name="Walter F."/>
            <person name="Albersmeier A."/>
            <person name="Kalinowski J."/>
            <person name="Ruckert C."/>
        </authorList>
    </citation>
    <scope>NUCLEOTIDE SEQUENCE</scope>
    <source>
        <strain evidence="3">KCTC 12343</strain>
    </source>
</reference>
<accession>A0A411X0G6</accession>
<feature type="domain" description="Signal transduction histidine kinase internal region" evidence="2">
    <location>
        <begin position="163"/>
        <end position="242"/>
    </location>
</feature>
<dbReference type="Pfam" id="PF06580">
    <property type="entry name" value="His_kinase"/>
    <property type="match status" value="1"/>
</dbReference>
<feature type="transmembrane region" description="Helical" evidence="1">
    <location>
        <begin position="75"/>
        <end position="98"/>
    </location>
</feature>
<dbReference type="GO" id="GO:0000155">
    <property type="term" value="F:phosphorelay sensor kinase activity"/>
    <property type="evidence" value="ECO:0007669"/>
    <property type="project" value="InterPro"/>
</dbReference>
<dbReference type="Proteomes" id="UP000292307">
    <property type="component" value="Chromosome"/>
</dbReference>
<dbReference type="SUPFAM" id="SSF55874">
    <property type="entry name" value="ATPase domain of HSP90 chaperone/DNA topoisomerase II/histidine kinase"/>
    <property type="match status" value="1"/>
</dbReference>
<feature type="transmembrane region" description="Helical" evidence="1">
    <location>
        <begin position="118"/>
        <end position="141"/>
    </location>
</feature>
<dbReference type="InterPro" id="IPR010559">
    <property type="entry name" value="Sig_transdc_His_kin_internal"/>
</dbReference>
<dbReference type="AlphaFoldDB" id="A0A411X0G6"/>
<feature type="transmembrane region" description="Helical" evidence="1">
    <location>
        <begin position="12"/>
        <end position="35"/>
    </location>
</feature>
<sequence length="362" mass="39046">MSWLTRARRGALLYLLAWLIVGAVLGGMCAIVTSAPPANALLFAIPGTLVYGVAAGFSAYYLCRANPLGARPLALVVLALCTAAVLAAFMWLAVLGGWNELCLAAGVRWAGIVQTPLLSALLFALGTLLYGLLAAINYLAIESGRARNAERRELESKLMAQDAELRMLRTQVDPHFLFNSLNSVSALTSQDPKGAREMTLRLAGFFRRSMGMAGHPRITLAQEMDLVRDFLAIEKVRFGERLVTEEALEKGALDCLVPPMIIQPLVENAIKHGIGQLTDGGLLLVAAWRDGARLSITVSNAIDPEMPETRRSGTGLANVRQRLACAYPNESTLEWKREGETFSVEIRLPAQAATTEANDSGA</sequence>
<evidence type="ECO:0000256" key="1">
    <source>
        <dbReference type="SAM" id="Phobius"/>
    </source>
</evidence>
<keyword evidence="5" id="KW-1185">Reference proteome</keyword>
<evidence type="ECO:0000313" key="4">
    <source>
        <dbReference type="EMBL" id="QBI02456.1"/>
    </source>
</evidence>
<keyword evidence="1" id="KW-0472">Membrane</keyword>
<dbReference type="Proteomes" id="UP000628442">
    <property type="component" value="Unassembled WGS sequence"/>
</dbReference>
<dbReference type="PANTHER" id="PTHR34220">
    <property type="entry name" value="SENSOR HISTIDINE KINASE YPDA"/>
    <property type="match status" value="1"/>
</dbReference>
<dbReference type="InterPro" id="IPR036890">
    <property type="entry name" value="HATPase_C_sf"/>
</dbReference>
<reference evidence="4 5" key="2">
    <citation type="submission" date="2019-02" db="EMBL/GenBank/DDBJ databases">
        <title>Draft Genome Sequences of Six Type Strains of the Genus Massilia.</title>
        <authorList>
            <person name="Miess H."/>
            <person name="Frediansyhah A."/>
            <person name="Gross H."/>
        </authorList>
    </citation>
    <scope>NUCLEOTIDE SEQUENCE [LARGE SCALE GENOMIC DNA]</scope>
    <source>
        <strain evidence="4 5">DSM 17472</strain>
    </source>
</reference>
<keyword evidence="3" id="KW-0418">Kinase</keyword>
<dbReference type="InterPro" id="IPR050640">
    <property type="entry name" value="Bact_2-comp_sensor_kinase"/>
</dbReference>
<keyword evidence="1" id="KW-0812">Transmembrane</keyword>
<keyword evidence="3" id="KW-0808">Transferase</keyword>
<reference evidence="3" key="3">
    <citation type="submission" date="2022-12" db="EMBL/GenBank/DDBJ databases">
        <authorList>
            <person name="Sun Q."/>
            <person name="Kim S."/>
        </authorList>
    </citation>
    <scope>NUCLEOTIDE SEQUENCE</scope>
    <source>
        <strain evidence="3">KCTC 12343</strain>
    </source>
</reference>
<protein>
    <submittedName>
        <fullName evidence="3 4">Histidine kinase</fullName>
    </submittedName>
</protein>
<evidence type="ECO:0000313" key="5">
    <source>
        <dbReference type="Proteomes" id="UP000292307"/>
    </source>
</evidence>